<dbReference type="GO" id="GO:0008270">
    <property type="term" value="F:zinc ion binding"/>
    <property type="evidence" value="ECO:0007669"/>
    <property type="project" value="InterPro"/>
</dbReference>
<gene>
    <name evidence="1" type="ORF">NE237_014215</name>
</gene>
<dbReference type="AlphaFoldDB" id="A0A9Q0GP27"/>
<dbReference type="OrthoDB" id="1750033at2759"/>
<organism evidence="1 2">
    <name type="scientific">Protea cynaroides</name>
    <dbReference type="NCBI Taxonomy" id="273540"/>
    <lineage>
        <taxon>Eukaryota</taxon>
        <taxon>Viridiplantae</taxon>
        <taxon>Streptophyta</taxon>
        <taxon>Embryophyta</taxon>
        <taxon>Tracheophyta</taxon>
        <taxon>Spermatophyta</taxon>
        <taxon>Magnoliopsida</taxon>
        <taxon>Proteales</taxon>
        <taxon>Proteaceae</taxon>
        <taxon>Protea</taxon>
    </lineage>
</organism>
<dbReference type="Proteomes" id="UP001141806">
    <property type="component" value="Unassembled WGS sequence"/>
</dbReference>
<accession>A0A9Q0GP27</accession>
<proteinExistence type="predicted"/>
<reference evidence="1" key="1">
    <citation type="journal article" date="2023" name="Plant J.">
        <title>The genome of the king protea, Protea cynaroides.</title>
        <authorList>
            <person name="Chang J."/>
            <person name="Duong T.A."/>
            <person name="Schoeman C."/>
            <person name="Ma X."/>
            <person name="Roodt D."/>
            <person name="Barker N."/>
            <person name="Li Z."/>
            <person name="Van de Peer Y."/>
            <person name="Mizrachi E."/>
        </authorList>
    </citation>
    <scope>NUCLEOTIDE SEQUENCE</scope>
    <source>
        <tissue evidence="1">Young leaves</tissue>
    </source>
</reference>
<dbReference type="InterPro" id="IPR012779">
    <property type="entry name" value="Peptidase_M1_pepN"/>
</dbReference>
<protein>
    <submittedName>
        <fullName evidence="1">Uncharacterized protein</fullName>
    </submittedName>
</protein>
<dbReference type="GO" id="GO:0009507">
    <property type="term" value="C:chloroplast"/>
    <property type="evidence" value="ECO:0007669"/>
    <property type="project" value="TreeGrafter"/>
</dbReference>
<dbReference type="PANTHER" id="PTHR46322">
    <property type="entry name" value="PUROMYCIN-SENSITIVE AMINOPEPTIDASE"/>
    <property type="match status" value="1"/>
</dbReference>
<evidence type="ECO:0000313" key="1">
    <source>
        <dbReference type="EMBL" id="KAJ4949870.1"/>
    </source>
</evidence>
<name>A0A9Q0GP27_9MAGN</name>
<dbReference type="PANTHER" id="PTHR46322:SF1">
    <property type="entry name" value="PUROMYCIN-SENSITIVE AMINOPEPTIDASE"/>
    <property type="match status" value="1"/>
</dbReference>
<comment type="caution">
    <text evidence="1">The sequence shown here is derived from an EMBL/GenBank/DDBJ whole genome shotgun (WGS) entry which is preliminary data.</text>
</comment>
<evidence type="ECO:0000313" key="2">
    <source>
        <dbReference type="Proteomes" id="UP001141806"/>
    </source>
</evidence>
<dbReference type="EMBL" id="JAMYWD010000132">
    <property type="protein sequence ID" value="KAJ4949870.1"/>
    <property type="molecule type" value="Genomic_DNA"/>
</dbReference>
<keyword evidence="2" id="KW-1185">Reference proteome</keyword>
<sequence length="241" mass="27471">MIGVLDVRYGFLEDKQIFKFGGCWHHALLEDPFRKLSYLFALIAGQLESRDDTFTHSGLKFFNSKLVLASPKTVSDADYVAIIKVIGHQEWNIKKYPSDSVEILLVIKRNFFPLVKPKDSGETSLNEASSRSHQILRLCSALLATYYLLLTSALNFSNLTSSLFPNQSYLLIRARCVAGFNKPGEKRRELVRVHKLLDREEKQAAMRLLALRYDVSSYENREPEVRSIANALARLATVTRE</sequence>